<organism evidence="1 2">
    <name type="scientific">Pisolithus tinctorius Marx 270</name>
    <dbReference type="NCBI Taxonomy" id="870435"/>
    <lineage>
        <taxon>Eukaryota</taxon>
        <taxon>Fungi</taxon>
        <taxon>Dikarya</taxon>
        <taxon>Basidiomycota</taxon>
        <taxon>Agaricomycotina</taxon>
        <taxon>Agaricomycetes</taxon>
        <taxon>Agaricomycetidae</taxon>
        <taxon>Boletales</taxon>
        <taxon>Sclerodermatineae</taxon>
        <taxon>Pisolithaceae</taxon>
        <taxon>Pisolithus</taxon>
    </lineage>
</organism>
<name>A0A0C3NCY4_PISTI</name>
<reference evidence="1 2" key="1">
    <citation type="submission" date="2014-04" db="EMBL/GenBank/DDBJ databases">
        <authorList>
            <consortium name="DOE Joint Genome Institute"/>
            <person name="Kuo A."/>
            <person name="Kohler A."/>
            <person name="Costa M.D."/>
            <person name="Nagy L.G."/>
            <person name="Floudas D."/>
            <person name="Copeland A."/>
            <person name="Barry K.W."/>
            <person name="Cichocki N."/>
            <person name="Veneault-Fourrey C."/>
            <person name="LaButti K."/>
            <person name="Lindquist E.A."/>
            <person name="Lipzen A."/>
            <person name="Lundell T."/>
            <person name="Morin E."/>
            <person name="Murat C."/>
            <person name="Sun H."/>
            <person name="Tunlid A."/>
            <person name="Henrissat B."/>
            <person name="Grigoriev I.V."/>
            <person name="Hibbett D.S."/>
            <person name="Martin F."/>
            <person name="Nordberg H.P."/>
            <person name="Cantor M.N."/>
            <person name="Hua S.X."/>
        </authorList>
    </citation>
    <scope>NUCLEOTIDE SEQUENCE [LARGE SCALE GENOMIC DNA]</scope>
    <source>
        <strain evidence="1 2">Marx 270</strain>
    </source>
</reference>
<proteinExistence type="predicted"/>
<dbReference type="Proteomes" id="UP000054217">
    <property type="component" value="Unassembled WGS sequence"/>
</dbReference>
<dbReference type="AlphaFoldDB" id="A0A0C3NCY4"/>
<dbReference type="STRING" id="870435.A0A0C3NCY4"/>
<dbReference type="OrthoDB" id="2606506at2759"/>
<keyword evidence="2" id="KW-1185">Reference proteome</keyword>
<protein>
    <recommendedName>
        <fullName evidence="3">Fungal-type protein kinase domain-containing protein</fullName>
    </recommendedName>
</protein>
<evidence type="ECO:0000313" key="2">
    <source>
        <dbReference type="Proteomes" id="UP000054217"/>
    </source>
</evidence>
<dbReference type="EMBL" id="KN832169">
    <property type="protein sequence ID" value="KIN93438.1"/>
    <property type="molecule type" value="Genomic_DNA"/>
</dbReference>
<evidence type="ECO:0000313" key="1">
    <source>
        <dbReference type="EMBL" id="KIN93438.1"/>
    </source>
</evidence>
<reference evidence="2" key="2">
    <citation type="submission" date="2015-01" db="EMBL/GenBank/DDBJ databases">
        <title>Evolutionary Origins and Diversification of the Mycorrhizal Mutualists.</title>
        <authorList>
            <consortium name="DOE Joint Genome Institute"/>
            <consortium name="Mycorrhizal Genomics Consortium"/>
            <person name="Kohler A."/>
            <person name="Kuo A."/>
            <person name="Nagy L.G."/>
            <person name="Floudas D."/>
            <person name="Copeland A."/>
            <person name="Barry K.W."/>
            <person name="Cichocki N."/>
            <person name="Veneault-Fourrey C."/>
            <person name="LaButti K."/>
            <person name="Lindquist E.A."/>
            <person name="Lipzen A."/>
            <person name="Lundell T."/>
            <person name="Morin E."/>
            <person name="Murat C."/>
            <person name="Riley R."/>
            <person name="Ohm R."/>
            <person name="Sun H."/>
            <person name="Tunlid A."/>
            <person name="Henrissat B."/>
            <person name="Grigoriev I.V."/>
            <person name="Hibbett D.S."/>
            <person name="Martin F."/>
        </authorList>
    </citation>
    <scope>NUCLEOTIDE SEQUENCE [LARGE SCALE GENOMIC DNA]</scope>
    <source>
        <strain evidence="2">Marx 270</strain>
    </source>
</reference>
<sequence length="185" mass="21286">MKLINTVYLLTPTTRVVQWPEFITQSFHSAISSDPIGTEESVFYGPYTRLLYLLFSFYGPYEIVLQYKIRGSQDEIEPAASLPVITRRQEVDNQMRERVGDLRANLAIPVLHGVSAFGTRLCFYKYDSRSRELTPQRIPEHPTRVTDIMPAHNWSCDVLNTDGMQRLQKVVEEVKEMCAQSRPAT</sequence>
<dbReference type="InParanoid" id="A0A0C3NCY4"/>
<dbReference type="HOGENOM" id="CLU_085786_3_1_1"/>
<gene>
    <name evidence="1" type="ORF">M404DRAFT_510354</name>
</gene>
<accession>A0A0C3NCY4</accession>
<evidence type="ECO:0008006" key="3">
    <source>
        <dbReference type="Google" id="ProtNLM"/>
    </source>
</evidence>